<reference evidence="1" key="1">
    <citation type="submission" date="2021-06" db="EMBL/GenBank/DDBJ databases">
        <authorList>
            <person name="Kallberg Y."/>
            <person name="Tangrot J."/>
            <person name="Rosling A."/>
        </authorList>
    </citation>
    <scope>NUCLEOTIDE SEQUENCE</scope>
    <source>
        <strain evidence="1">MA461A</strain>
    </source>
</reference>
<dbReference type="EMBL" id="CAJVQC010163196">
    <property type="protein sequence ID" value="CAG8848969.1"/>
    <property type="molecule type" value="Genomic_DNA"/>
</dbReference>
<keyword evidence="2" id="KW-1185">Reference proteome</keyword>
<evidence type="ECO:0000313" key="2">
    <source>
        <dbReference type="Proteomes" id="UP000789920"/>
    </source>
</evidence>
<sequence length="46" mass="5225">YELDSLNPELDGRALIITGLSYDQLHKYVCISTDNIECIITVLQIQ</sequence>
<accession>A0ACA9SY69</accession>
<comment type="caution">
    <text evidence="1">The sequence shown here is derived from an EMBL/GenBank/DDBJ whole genome shotgun (WGS) entry which is preliminary data.</text>
</comment>
<evidence type="ECO:0000313" key="1">
    <source>
        <dbReference type="EMBL" id="CAG8848969.1"/>
    </source>
</evidence>
<feature type="non-terminal residue" evidence="1">
    <location>
        <position position="1"/>
    </location>
</feature>
<organism evidence="1 2">
    <name type="scientific">Racocetra persica</name>
    <dbReference type="NCBI Taxonomy" id="160502"/>
    <lineage>
        <taxon>Eukaryota</taxon>
        <taxon>Fungi</taxon>
        <taxon>Fungi incertae sedis</taxon>
        <taxon>Mucoromycota</taxon>
        <taxon>Glomeromycotina</taxon>
        <taxon>Glomeromycetes</taxon>
        <taxon>Diversisporales</taxon>
        <taxon>Gigasporaceae</taxon>
        <taxon>Racocetra</taxon>
    </lineage>
</organism>
<name>A0ACA9SY69_9GLOM</name>
<feature type="non-terminal residue" evidence="1">
    <location>
        <position position="46"/>
    </location>
</feature>
<dbReference type="Proteomes" id="UP000789920">
    <property type="component" value="Unassembled WGS sequence"/>
</dbReference>
<proteinExistence type="predicted"/>
<protein>
    <submittedName>
        <fullName evidence="1">15778_t:CDS:1</fullName>
    </submittedName>
</protein>
<gene>
    <name evidence="1" type="ORF">RPERSI_LOCUS35383</name>
</gene>